<evidence type="ECO:0000313" key="6">
    <source>
        <dbReference type="Proteomes" id="UP000807469"/>
    </source>
</evidence>
<keyword evidence="2" id="KW-0808">Transferase</keyword>
<accession>A0A9P5YPY3</accession>
<reference evidence="5" key="1">
    <citation type="submission" date="2020-11" db="EMBL/GenBank/DDBJ databases">
        <authorList>
            <consortium name="DOE Joint Genome Institute"/>
            <person name="Ahrendt S."/>
            <person name="Riley R."/>
            <person name="Andreopoulos W."/>
            <person name="Labutti K."/>
            <person name="Pangilinan J."/>
            <person name="Ruiz-Duenas F.J."/>
            <person name="Barrasa J.M."/>
            <person name="Sanchez-Garcia M."/>
            <person name="Camarero S."/>
            <person name="Miyauchi S."/>
            <person name="Serrano A."/>
            <person name="Linde D."/>
            <person name="Babiker R."/>
            <person name="Drula E."/>
            <person name="Ayuso-Fernandez I."/>
            <person name="Pacheco R."/>
            <person name="Padilla G."/>
            <person name="Ferreira P."/>
            <person name="Barriuso J."/>
            <person name="Kellner H."/>
            <person name="Castanera R."/>
            <person name="Alfaro M."/>
            <person name="Ramirez L."/>
            <person name="Pisabarro A.G."/>
            <person name="Kuo A."/>
            <person name="Tritt A."/>
            <person name="Lipzen A."/>
            <person name="He G."/>
            <person name="Yan M."/>
            <person name="Ng V."/>
            <person name="Cullen D."/>
            <person name="Martin F."/>
            <person name="Rosso M.-N."/>
            <person name="Henrissat B."/>
            <person name="Hibbett D."/>
            <person name="Martinez A.T."/>
            <person name="Grigoriev I.V."/>
        </authorList>
    </citation>
    <scope>NUCLEOTIDE SEQUENCE</scope>
    <source>
        <strain evidence="5">CIRM-BRFM 674</strain>
    </source>
</reference>
<dbReference type="OrthoDB" id="2939165at2759"/>
<dbReference type="SUPFAM" id="SSF56112">
    <property type="entry name" value="Protein kinase-like (PK-like)"/>
    <property type="match status" value="1"/>
</dbReference>
<dbReference type="Pfam" id="PF02816">
    <property type="entry name" value="Alpha_kinase"/>
    <property type="match status" value="1"/>
</dbReference>
<dbReference type="AlphaFoldDB" id="A0A9P5YPY3"/>
<proteinExistence type="predicted"/>
<name>A0A9P5YPY3_9AGAR</name>
<evidence type="ECO:0000256" key="3">
    <source>
        <dbReference type="ARBA" id="ARBA00022777"/>
    </source>
</evidence>
<dbReference type="PROSITE" id="PS51158">
    <property type="entry name" value="ALPHA_KINASE"/>
    <property type="match status" value="1"/>
</dbReference>
<evidence type="ECO:0000259" key="4">
    <source>
        <dbReference type="PROSITE" id="PS51158"/>
    </source>
</evidence>
<gene>
    <name evidence="5" type="ORF">BDN70DRAFT_885977</name>
</gene>
<keyword evidence="3" id="KW-0418">Kinase</keyword>
<comment type="caution">
    <text evidence="5">The sequence shown here is derived from an EMBL/GenBank/DDBJ whole genome shotgun (WGS) entry which is preliminary data.</text>
</comment>
<keyword evidence="6" id="KW-1185">Reference proteome</keyword>
<evidence type="ECO:0000256" key="1">
    <source>
        <dbReference type="ARBA" id="ARBA00022527"/>
    </source>
</evidence>
<dbReference type="GO" id="GO:0005524">
    <property type="term" value="F:ATP binding"/>
    <property type="evidence" value="ECO:0007669"/>
    <property type="project" value="InterPro"/>
</dbReference>
<evidence type="ECO:0000256" key="2">
    <source>
        <dbReference type="ARBA" id="ARBA00022679"/>
    </source>
</evidence>
<dbReference type="GO" id="GO:0004674">
    <property type="term" value="F:protein serine/threonine kinase activity"/>
    <property type="evidence" value="ECO:0007669"/>
    <property type="project" value="UniProtKB-KW"/>
</dbReference>
<dbReference type="InterPro" id="IPR004166">
    <property type="entry name" value="a-kinase_dom"/>
</dbReference>
<keyword evidence="1" id="KW-0723">Serine/threonine-protein kinase</keyword>
<dbReference type="Gene3D" id="3.20.200.10">
    <property type="entry name" value="MHCK/EF2 kinase"/>
    <property type="match status" value="1"/>
</dbReference>
<evidence type="ECO:0000313" key="5">
    <source>
        <dbReference type="EMBL" id="KAF9473314.1"/>
    </source>
</evidence>
<dbReference type="Proteomes" id="UP000807469">
    <property type="component" value="Unassembled WGS sequence"/>
</dbReference>
<sequence length="115" mass="12574">MPYCVLVPPCTEFVQSSLNEPKRPSTVMKFSGMLKHQASRKDILVLTVYALAHYVYLTSNGTRVLADIQGTGTHINGKDIMVLFDVMMHSTDGDIGIGDYGAEAGTRQEDNCSTC</sequence>
<dbReference type="InterPro" id="IPR011009">
    <property type="entry name" value="Kinase-like_dom_sf"/>
</dbReference>
<feature type="domain" description="Alpha-type protein kinase" evidence="4">
    <location>
        <begin position="1"/>
        <end position="115"/>
    </location>
</feature>
<organism evidence="5 6">
    <name type="scientific">Pholiota conissans</name>
    <dbReference type="NCBI Taxonomy" id="109636"/>
    <lineage>
        <taxon>Eukaryota</taxon>
        <taxon>Fungi</taxon>
        <taxon>Dikarya</taxon>
        <taxon>Basidiomycota</taxon>
        <taxon>Agaricomycotina</taxon>
        <taxon>Agaricomycetes</taxon>
        <taxon>Agaricomycetidae</taxon>
        <taxon>Agaricales</taxon>
        <taxon>Agaricineae</taxon>
        <taxon>Strophariaceae</taxon>
        <taxon>Pholiota</taxon>
    </lineage>
</organism>
<dbReference type="EMBL" id="MU155453">
    <property type="protein sequence ID" value="KAF9473314.1"/>
    <property type="molecule type" value="Genomic_DNA"/>
</dbReference>
<protein>
    <recommendedName>
        <fullName evidence="4">Alpha-type protein kinase domain-containing protein</fullName>
    </recommendedName>
</protein>